<evidence type="ECO:0000256" key="1">
    <source>
        <dbReference type="SAM" id="MobiDB-lite"/>
    </source>
</evidence>
<gene>
    <name evidence="2" type="ORF">AYBTSS11_LOCUS28383</name>
</gene>
<protein>
    <submittedName>
        <fullName evidence="2">Uncharacterized protein</fullName>
    </submittedName>
</protein>
<name>A0AA86TRN1_9FABA</name>
<feature type="compositionally biased region" description="Basic and acidic residues" evidence="1">
    <location>
        <begin position="61"/>
        <end position="78"/>
    </location>
</feature>
<dbReference type="EMBL" id="OY731407">
    <property type="protein sequence ID" value="CAJ1976247.1"/>
    <property type="molecule type" value="Genomic_DNA"/>
</dbReference>
<keyword evidence="3" id="KW-1185">Reference proteome</keyword>
<evidence type="ECO:0000313" key="2">
    <source>
        <dbReference type="EMBL" id="CAJ1976247.1"/>
    </source>
</evidence>
<dbReference type="AlphaFoldDB" id="A0AA86TRN1"/>
<feature type="region of interest" description="Disordered" evidence="1">
    <location>
        <begin position="1"/>
        <end position="37"/>
    </location>
</feature>
<evidence type="ECO:0000313" key="3">
    <source>
        <dbReference type="Proteomes" id="UP001189624"/>
    </source>
</evidence>
<proteinExistence type="predicted"/>
<reference evidence="2" key="1">
    <citation type="submission" date="2023-10" db="EMBL/GenBank/DDBJ databases">
        <authorList>
            <person name="Domelevo Entfellner J.-B."/>
        </authorList>
    </citation>
    <scope>NUCLEOTIDE SEQUENCE</scope>
</reference>
<organism evidence="2 3">
    <name type="scientific">Sphenostylis stenocarpa</name>
    <dbReference type="NCBI Taxonomy" id="92480"/>
    <lineage>
        <taxon>Eukaryota</taxon>
        <taxon>Viridiplantae</taxon>
        <taxon>Streptophyta</taxon>
        <taxon>Embryophyta</taxon>
        <taxon>Tracheophyta</taxon>
        <taxon>Spermatophyta</taxon>
        <taxon>Magnoliopsida</taxon>
        <taxon>eudicotyledons</taxon>
        <taxon>Gunneridae</taxon>
        <taxon>Pentapetalae</taxon>
        <taxon>rosids</taxon>
        <taxon>fabids</taxon>
        <taxon>Fabales</taxon>
        <taxon>Fabaceae</taxon>
        <taxon>Papilionoideae</taxon>
        <taxon>50 kb inversion clade</taxon>
        <taxon>NPAAA clade</taxon>
        <taxon>indigoferoid/millettioid clade</taxon>
        <taxon>Phaseoleae</taxon>
        <taxon>Sphenostylis</taxon>
    </lineage>
</organism>
<accession>A0AA86TRN1</accession>
<feature type="compositionally biased region" description="Polar residues" evidence="1">
    <location>
        <begin position="80"/>
        <end position="90"/>
    </location>
</feature>
<dbReference type="Gramene" id="rna-AYBTSS11_LOCUS28383">
    <property type="protein sequence ID" value="CAJ1976247.1"/>
    <property type="gene ID" value="gene-AYBTSS11_LOCUS28383"/>
</dbReference>
<feature type="region of interest" description="Disordered" evidence="1">
    <location>
        <begin position="61"/>
        <end position="102"/>
    </location>
</feature>
<feature type="compositionally biased region" description="Basic residues" evidence="1">
    <location>
        <begin position="10"/>
        <end position="24"/>
    </location>
</feature>
<sequence length="102" mass="11670">MADKSLHSSAKQRVRCNRDRHPHCKEKGNQTENGNKSWHISKDTFSLFSRFAHLLKRHSPFEFEGGKEDGAEVQKERSGPPNQRGSTTHVGIQPELSQYILE</sequence>
<dbReference type="Proteomes" id="UP001189624">
    <property type="component" value="Chromosome 10"/>
</dbReference>